<comment type="similarity">
    <text evidence="1">Belongs to the bacterial ribosomal protein bL21 family.</text>
</comment>
<organism evidence="3 4">
    <name type="scientific">Starmerella bacillaris</name>
    <name type="common">Yeast</name>
    <name type="synonym">Candida zemplinina</name>
    <dbReference type="NCBI Taxonomy" id="1247836"/>
    <lineage>
        <taxon>Eukaryota</taxon>
        <taxon>Fungi</taxon>
        <taxon>Dikarya</taxon>
        <taxon>Ascomycota</taxon>
        <taxon>Saccharomycotina</taxon>
        <taxon>Dipodascomycetes</taxon>
        <taxon>Dipodascales</taxon>
        <taxon>Trichomonascaceae</taxon>
        <taxon>Starmerella</taxon>
    </lineage>
</organism>
<accession>A0AAV5RKL5</accession>
<dbReference type="PANTHER" id="PTHR21349:SF0">
    <property type="entry name" value="LARGE RIBOSOMAL SUBUNIT PROTEIN BL21M"/>
    <property type="match status" value="1"/>
</dbReference>
<dbReference type="SUPFAM" id="SSF141091">
    <property type="entry name" value="L21p-like"/>
    <property type="match status" value="1"/>
</dbReference>
<dbReference type="AlphaFoldDB" id="A0AAV5RKL5"/>
<dbReference type="GO" id="GO:0003735">
    <property type="term" value="F:structural constituent of ribosome"/>
    <property type="evidence" value="ECO:0007669"/>
    <property type="project" value="TreeGrafter"/>
</dbReference>
<dbReference type="Pfam" id="PF00829">
    <property type="entry name" value="Ribosomal_L21p"/>
    <property type="match status" value="1"/>
</dbReference>
<keyword evidence="3" id="KW-0687">Ribonucleoprotein</keyword>
<proteinExistence type="inferred from homology"/>
<reference evidence="3 4" key="1">
    <citation type="journal article" date="2023" name="Elife">
        <title>Identification of key yeast species and microbe-microbe interactions impacting larval growth of Drosophila in the wild.</title>
        <authorList>
            <person name="Mure A."/>
            <person name="Sugiura Y."/>
            <person name="Maeda R."/>
            <person name="Honda K."/>
            <person name="Sakurai N."/>
            <person name="Takahashi Y."/>
            <person name="Watada M."/>
            <person name="Katoh T."/>
            <person name="Gotoh A."/>
            <person name="Gotoh Y."/>
            <person name="Taniguchi I."/>
            <person name="Nakamura K."/>
            <person name="Hayashi T."/>
            <person name="Katayama T."/>
            <person name="Uemura T."/>
            <person name="Hattori Y."/>
        </authorList>
    </citation>
    <scope>NUCLEOTIDE SEQUENCE [LARGE SCALE GENOMIC DNA]</scope>
    <source>
        <strain evidence="3 4">SB-73</strain>
    </source>
</reference>
<dbReference type="GO" id="GO:0005762">
    <property type="term" value="C:mitochondrial large ribosomal subunit"/>
    <property type="evidence" value="ECO:0007669"/>
    <property type="project" value="TreeGrafter"/>
</dbReference>
<dbReference type="EMBL" id="BTGC01000008">
    <property type="protein sequence ID" value="GMM51950.1"/>
    <property type="molecule type" value="Genomic_DNA"/>
</dbReference>
<dbReference type="InterPro" id="IPR028909">
    <property type="entry name" value="bL21-like"/>
</dbReference>
<protein>
    <recommendedName>
        <fullName evidence="2">Large ribosomal subunit protein bL21m</fullName>
    </recommendedName>
</protein>
<keyword evidence="4" id="KW-1185">Reference proteome</keyword>
<evidence type="ECO:0000313" key="3">
    <source>
        <dbReference type="EMBL" id="GMM51950.1"/>
    </source>
</evidence>
<dbReference type="Proteomes" id="UP001362899">
    <property type="component" value="Unassembled WGS sequence"/>
</dbReference>
<name>A0AAV5RKL5_STABA</name>
<gene>
    <name evidence="3" type="ORF">DASB73_029130</name>
</gene>
<evidence type="ECO:0000256" key="2">
    <source>
        <dbReference type="ARBA" id="ARBA00044129"/>
    </source>
</evidence>
<comment type="caution">
    <text evidence="3">The sequence shown here is derived from an EMBL/GenBank/DDBJ whole genome shotgun (WGS) entry which is preliminary data.</text>
</comment>
<keyword evidence="3" id="KW-0689">Ribosomal protein</keyword>
<evidence type="ECO:0000313" key="4">
    <source>
        <dbReference type="Proteomes" id="UP001362899"/>
    </source>
</evidence>
<evidence type="ECO:0000256" key="1">
    <source>
        <dbReference type="ARBA" id="ARBA00008563"/>
    </source>
</evidence>
<dbReference type="InterPro" id="IPR036164">
    <property type="entry name" value="bL21-like_sf"/>
</dbReference>
<dbReference type="PANTHER" id="PTHR21349">
    <property type="entry name" value="50S RIBOSOMAL PROTEIN L21"/>
    <property type="match status" value="1"/>
</dbReference>
<sequence>MIRPFNAFPMLRAVMPKLNRVPLAPPSFVNIFNQSLAIRKYTTDTSNALNTKVSSPEIDMSKLVTPTEELVRYKAEYLKPQPESLLPLKQATSLYARIHVHTWDMLVTVGDIIKLPVNMHDLQVGDTLSFNECSEIGSRHHQLSGGDNIKNGRIDPTVFTIKGVVLEKSRVKRHVKETTRRRRRHVRHAVSKQSLTVMRIASIAIN</sequence>